<feature type="compositionally biased region" description="Basic and acidic residues" evidence="1">
    <location>
        <begin position="88"/>
        <end position="98"/>
    </location>
</feature>
<evidence type="ECO:0000313" key="3">
    <source>
        <dbReference type="Proteomes" id="UP001152888"/>
    </source>
</evidence>
<accession>A0A9P0LEC1</accession>
<gene>
    <name evidence="2" type="ORF">ACAOBT_LOCUS19118</name>
</gene>
<evidence type="ECO:0000256" key="1">
    <source>
        <dbReference type="SAM" id="MobiDB-lite"/>
    </source>
</evidence>
<reference evidence="2" key="1">
    <citation type="submission" date="2022-03" db="EMBL/GenBank/DDBJ databases">
        <authorList>
            <person name="Sayadi A."/>
        </authorList>
    </citation>
    <scope>NUCLEOTIDE SEQUENCE</scope>
</reference>
<sequence length="119" mass="14414">MHRRHQVYPLLKSDMQKLAKESKMDNFLFGKTFMEKCKINQPINKSAVELQVSKVPASSQILNRSHLNWQRPKTSVRFRNSQFVLNKRKEPRIQERNRNQWRSSRGNLARYNYRNRQIQ</sequence>
<dbReference type="EMBL" id="CAKOFQ010007067">
    <property type="protein sequence ID" value="CAH1989601.1"/>
    <property type="molecule type" value="Genomic_DNA"/>
</dbReference>
<comment type="caution">
    <text evidence="2">The sequence shown here is derived from an EMBL/GenBank/DDBJ whole genome shotgun (WGS) entry which is preliminary data.</text>
</comment>
<dbReference type="AlphaFoldDB" id="A0A9P0LEC1"/>
<proteinExistence type="predicted"/>
<protein>
    <submittedName>
        <fullName evidence="2">Uncharacterized protein</fullName>
    </submittedName>
</protein>
<dbReference type="OrthoDB" id="6776326at2759"/>
<name>A0A9P0LEC1_ACAOB</name>
<keyword evidence="3" id="KW-1185">Reference proteome</keyword>
<organism evidence="2 3">
    <name type="scientific">Acanthoscelides obtectus</name>
    <name type="common">Bean weevil</name>
    <name type="synonym">Bruchus obtectus</name>
    <dbReference type="NCBI Taxonomy" id="200917"/>
    <lineage>
        <taxon>Eukaryota</taxon>
        <taxon>Metazoa</taxon>
        <taxon>Ecdysozoa</taxon>
        <taxon>Arthropoda</taxon>
        <taxon>Hexapoda</taxon>
        <taxon>Insecta</taxon>
        <taxon>Pterygota</taxon>
        <taxon>Neoptera</taxon>
        <taxon>Endopterygota</taxon>
        <taxon>Coleoptera</taxon>
        <taxon>Polyphaga</taxon>
        <taxon>Cucujiformia</taxon>
        <taxon>Chrysomeloidea</taxon>
        <taxon>Chrysomelidae</taxon>
        <taxon>Bruchinae</taxon>
        <taxon>Bruchini</taxon>
        <taxon>Acanthoscelides</taxon>
    </lineage>
</organism>
<feature type="region of interest" description="Disordered" evidence="1">
    <location>
        <begin position="88"/>
        <end position="107"/>
    </location>
</feature>
<evidence type="ECO:0000313" key="2">
    <source>
        <dbReference type="EMBL" id="CAH1989601.1"/>
    </source>
</evidence>
<dbReference type="Proteomes" id="UP001152888">
    <property type="component" value="Unassembled WGS sequence"/>
</dbReference>